<dbReference type="Gene3D" id="3.30.1050.10">
    <property type="entry name" value="SCP2 sterol-binding domain"/>
    <property type="match status" value="1"/>
</dbReference>
<dbReference type="EMBL" id="FWFZ01000003">
    <property type="protein sequence ID" value="SLN27432.1"/>
    <property type="molecule type" value="Genomic_DNA"/>
</dbReference>
<dbReference type="Pfam" id="PF02036">
    <property type="entry name" value="SCP2"/>
    <property type="match status" value="1"/>
</dbReference>
<dbReference type="Proteomes" id="UP000193900">
    <property type="component" value="Unassembled WGS sequence"/>
</dbReference>
<sequence length="96" mass="10018">MSEVVTEAVRQLNEKMGGQGFDGPAKFVIEDEGSIMIDSTGAHEGDDDAEVTLSASAETFKAILDGSENATAAYMTGKLKLDGDMATAMRLASVIS</sequence>
<evidence type="ECO:0000313" key="3">
    <source>
        <dbReference type="Proteomes" id="UP000193900"/>
    </source>
</evidence>
<reference evidence="2 3" key="1">
    <citation type="submission" date="2017-03" db="EMBL/GenBank/DDBJ databases">
        <authorList>
            <person name="Afonso C.L."/>
            <person name="Miller P.J."/>
            <person name="Scott M.A."/>
            <person name="Spackman E."/>
            <person name="Goraichik I."/>
            <person name="Dimitrov K.M."/>
            <person name="Suarez D.L."/>
            <person name="Swayne D.E."/>
        </authorList>
    </citation>
    <scope>NUCLEOTIDE SEQUENCE [LARGE SCALE GENOMIC DNA]</scope>
    <source>
        <strain evidence="2 3">CECT 7023</strain>
    </source>
</reference>
<protein>
    <submittedName>
        <fullName evidence="2">SCP-2 sterol transfer family protein</fullName>
    </submittedName>
</protein>
<evidence type="ECO:0000259" key="1">
    <source>
        <dbReference type="Pfam" id="PF02036"/>
    </source>
</evidence>
<evidence type="ECO:0000313" key="2">
    <source>
        <dbReference type="EMBL" id="SLN27432.1"/>
    </source>
</evidence>
<organism evidence="2 3">
    <name type="scientific">Roseisalinus antarcticus</name>
    <dbReference type="NCBI Taxonomy" id="254357"/>
    <lineage>
        <taxon>Bacteria</taxon>
        <taxon>Pseudomonadati</taxon>
        <taxon>Pseudomonadota</taxon>
        <taxon>Alphaproteobacteria</taxon>
        <taxon>Rhodobacterales</taxon>
        <taxon>Roseobacteraceae</taxon>
        <taxon>Roseisalinus</taxon>
    </lineage>
</organism>
<dbReference type="SUPFAM" id="SSF55718">
    <property type="entry name" value="SCP-like"/>
    <property type="match status" value="1"/>
</dbReference>
<dbReference type="InterPro" id="IPR003033">
    <property type="entry name" value="SCP2_sterol-bd_dom"/>
</dbReference>
<name>A0A1Y5RZ14_9RHOB</name>
<feature type="domain" description="SCP2" evidence="1">
    <location>
        <begin position="28"/>
        <end position="95"/>
    </location>
</feature>
<proteinExistence type="predicted"/>
<dbReference type="AlphaFoldDB" id="A0A1Y5RZ14"/>
<accession>A0A1Y5RZ14</accession>
<dbReference type="OrthoDB" id="9809312at2"/>
<gene>
    <name evidence="2" type="ORF">ROA7023_00886</name>
</gene>
<dbReference type="RefSeq" id="WP_085877803.1">
    <property type="nucleotide sequence ID" value="NZ_FWFZ01000003.1"/>
</dbReference>
<dbReference type="InterPro" id="IPR036527">
    <property type="entry name" value="SCP2_sterol-bd_dom_sf"/>
</dbReference>
<keyword evidence="3" id="KW-1185">Reference proteome</keyword>